<keyword evidence="3" id="KW-1185">Reference proteome</keyword>
<proteinExistence type="predicted"/>
<organism evidence="2 3">
    <name type="scientific">Kribbella soli</name>
    <dbReference type="NCBI Taxonomy" id="1124743"/>
    <lineage>
        <taxon>Bacteria</taxon>
        <taxon>Bacillati</taxon>
        <taxon>Actinomycetota</taxon>
        <taxon>Actinomycetes</taxon>
        <taxon>Propionibacteriales</taxon>
        <taxon>Kribbellaceae</taxon>
        <taxon>Kribbella</taxon>
    </lineage>
</organism>
<feature type="compositionally biased region" description="Low complexity" evidence="1">
    <location>
        <begin position="48"/>
        <end position="61"/>
    </location>
</feature>
<protein>
    <submittedName>
        <fullName evidence="2">Uncharacterized protein</fullName>
    </submittedName>
</protein>
<evidence type="ECO:0000313" key="3">
    <source>
        <dbReference type="Proteomes" id="UP000292346"/>
    </source>
</evidence>
<dbReference type="AlphaFoldDB" id="A0A4R0HDW8"/>
<sequence>MTVNGSGSAPEETPRQIAERELLAARDDVQQMAENMRARLKQDEQDQQDQQDQQNEQTAGE</sequence>
<accession>A0A4R0HDW8</accession>
<evidence type="ECO:0000256" key="1">
    <source>
        <dbReference type="SAM" id="MobiDB-lite"/>
    </source>
</evidence>
<comment type="caution">
    <text evidence="2">The sequence shown here is derived from an EMBL/GenBank/DDBJ whole genome shotgun (WGS) entry which is preliminary data.</text>
</comment>
<gene>
    <name evidence="2" type="ORF">E0H45_28355</name>
</gene>
<dbReference type="Proteomes" id="UP000292346">
    <property type="component" value="Unassembled WGS sequence"/>
</dbReference>
<name>A0A4R0HDW8_9ACTN</name>
<dbReference type="RefSeq" id="WP_131342892.1">
    <property type="nucleotide sequence ID" value="NZ_SJJZ01000003.1"/>
</dbReference>
<reference evidence="2 3" key="1">
    <citation type="submission" date="2019-02" db="EMBL/GenBank/DDBJ databases">
        <title>Kribbella capetownensis sp. nov. and Kribbella speibonae sp. nov., isolated from soil.</title>
        <authorList>
            <person name="Curtis S.M."/>
            <person name="Norton I."/>
            <person name="Everest G.J."/>
            <person name="Meyers P.R."/>
        </authorList>
    </citation>
    <scope>NUCLEOTIDE SEQUENCE [LARGE SCALE GENOMIC DNA]</scope>
    <source>
        <strain evidence="2 3">KCTC 29219</strain>
    </source>
</reference>
<dbReference type="EMBL" id="SJJZ01000003">
    <property type="protein sequence ID" value="TCC05909.1"/>
    <property type="molecule type" value="Genomic_DNA"/>
</dbReference>
<evidence type="ECO:0000313" key="2">
    <source>
        <dbReference type="EMBL" id="TCC05909.1"/>
    </source>
</evidence>
<feature type="region of interest" description="Disordered" evidence="1">
    <location>
        <begin position="27"/>
        <end position="61"/>
    </location>
</feature>